<evidence type="ECO:0000313" key="1">
    <source>
        <dbReference type="EMBL" id="ASO20809.1"/>
    </source>
</evidence>
<accession>A0A221W5F0</accession>
<reference evidence="1 2" key="1">
    <citation type="submission" date="2017-07" db="EMBL/GenBank/DDBJ databases">
        <title>Complete genome sequence of Actinoalloteichus hoggarensis DSM 45943, type strain of Actinoalloteichus hoggarensis.</title>
        <authorList>
            <person name="Ruckert C."/>
            <person name="Nouioui I."/>
            <person name="Willmese J."/>
            <person name="van Wezel G."/>
            <person name="Klenk H.-P."/>
            <person name="Kalinowski J."/>
            <person name="Zotchev S.B."/>
        </authorList>
    </citation>
    <scope>NUCLEOTIDE SEQUENCE [LARGE SCALE GENOMIC DNA]</scope>
    <source>
        <strain evidence="1 2">DSM 45943</strain>
    </source>
</reference>
<dbReference type="EMBL" id="CP022521">
    <property type="protein sequence ID" value="ASO20809.1"/>
    <property type="molecule type" value="Genomic_DNA"/>
</dbReference>
<dbReference type="AlphaFoldDB" id="A0A221W5F0"/>
<sequence length="149" mass="16280">MTAHGGGTAARRPWHLWLVAIAMFALYIGGARDYLLILVGDTEYIHGQFGPGGLAYFTDYPQALRVVWTVTILGGLIAPLLLMARSRLSFPTAAIATAAQFALLVATFVALDRWSMLGAATAWFDIGVGVVTMLFTWYCWTLRRRGVLA</sequence>
<keyword evidence="2" id="KW-1185">Reference proteome</keyword>
<dbReference type="Proteomes" id="UP000204221">
    <property type="component" value="Chromosome"/>
</dbReference>
<organism evidence="1 2">
    <name type="scientific">Actinoalloteichus hoggarensis</name>
    <dbReference type="NCBI Taxonomy" id="1470176"/>
    <lineage>
        <taxon>Bacteria</taxon>
        <taxon>Bacillati</taxon>
        <taxon>Actinomycetota</taxon>
        <taxon>Actinomycetes</taxon>
        <taxon>Pseudonocardiales</taxon>
        <taxon>Pseudonocardiaceae</taxon>
        <taxon>Actinoalloteichus</taxon>
    </lineage>
</organism>
<name>A0A221W5F0_9PSEU</name>
<gene>
    <name evidence="1" type="ORF">AHOG_15915</name>
</gene>
<protein>
    <submittedName>
        <fullName evidence="1">Uncharacterized protein</fullName>
    </submittedName>
</protein>
<dbReference type="KEGG" id="ahg:AHOG_15915"/>
<dbReference type="OrthoDB" id="4544855at2"/>
<evidence type="ECO:0000313" key="2">
    <source>
        <dbReference type="Proteomes" id="UP000204221"/>
    </source>
</evidence>
<proteinExistence type="predicted"/>
<dbReference type="RefSeq" id="WP_093942087.1">
    <property type="nucleotide sequence ID" value="NZ_CP022521.1"/>
</dbReference>